<accession>A0A9Q1KBR6</accession>
<protein>
    <recommendedName>
        <fullName evidence="5">Gnk2-homologous domain-containing protein</fullName>
    </recommendedName>
</protein>
<keyword evidence="1 4" id="KW-0732">Signal</keyword>
<organism evidence="6 7">
    <name type="scientific">Carnegiea gigantea</name>
    <dbReference type="NCBI Taxonomy" id="171969"/>
    <lineage>
        <taxon>Eukaryota</taxon>
        <taxon>Viridiplantae</taxon>
        <taxon>Streptophyta</taxon>
        <taxon>Embryophyta</taxon>
        <taxon>Tracheophyta</taxon>
        <taxon>Spermatophyta</taxon>
        <taxon>Magnoliopsida</taxon>
        <taxon>eudicotyledons</taxon>
        <taxon>Gunneridae</taxon>
        <taxon>Pentapetalae</taxon>
        <taxon>Caryophyllales</taxon>
        <taxon>Cactineae</taxon>
        <taxon>Cactaceae</taxon>
        <taxon>Cactoideae</taxon>
        <taxon>Echinocereeae</taxon>
        <taxon>Carnegiea</taxon>
    </lineage>
</organism>
<evidence type="ECO:0000256" key="2">
    <source>
        <dbReference type="ARBA" id="ARBA00022737"/>
    </source>
</evidence>
<dbReference type="PROSITE" id="PS51473">
    <property type="entry name" value="GNK2"/>
    <property type="match status" value="1"/>
</dbReference>
<evidence type="ECO:0000256" key="1">
    <source>
        <dbReference type="ARBA" id="ARBA00022729"/>
    </source>
</evidence>
<dbReference type="InterPro" id="IPR038408">
    <property type="entry name" value="GNK2_sf"/>
</dbReference>
<dbReference type="OrthoDB" id="688481at2759"/>
<dbReference type="CDD" id="cd23509">
    <property type="entry name" value="Gnk2-like"/>
    <property type="match status" value="1"/>
</dbReference>
<proteinExistence type="predicted"/>
<evidence type="ECO:0000313" key="6">
    <source>
        <dbReference type="EMBL" id="KAJ8440035.1"/>
    </source>
</evidence>
<feature type="signal peptide" evidence="4">
    <location>
        <begin position="1"/>
        <end position="25"/>
    </location>
</feature>
<evidence type="ECO:0000256" key="3">
    <source>
        <dbReference type="SAM" id="MobiDB-lite"/>
    </source>
</evidence>
<reference evidence="6" key="1">
    <citation type="submission" date="2022-04" db="EMBL/GenBank/DDBJ databases">
        <title>Carnegiea gigantea Genome sequencing and assembly v2.</title>
        <authorList>
            <person name="Copetti D."/>
            <person name="Sanderson M.J."/>
            <person name="Burquez A."/>
            <person name="Wojciechowski M.F."/>
        </authorList>
    </citation>
    <scope>NUCLEOTIDE SEQUENCE</scope>
    <source>
        <strain evidence="6">SGP5-SGP5p</strain>
        <tissue evidence="6">Aerial part</tissue>
    </source>
</reference>
<dbReference type="PANTHER" id="PTHR32099:SF71">
    <property type="entry name" value="CYSTEINE-RICH REPEAT SECRETORY PROTEIN 7"/>
    <property type="match status" value="1"/>
</dbReference>
<feature type="compositionally biased region" description="Low complexity" evidence="3">
    <location>
        <begin position="52"/>
        <end position="63"/>
    </location>
</feature>
<keyword evidence="2" id="KW-0677">Repeat</keyword>
<evidence type="ECO:0000313" key="7">
    <source>
        <dbReference type="Proteomes" id="UP001153076"/>
    </source>
</evidence>
<comment type="caution">
    <text evidence="6">The sequence shown here is derived from an EMBL/GenBank/DDBJ whole genome shotgun (WGS) entry which is preliminary data.</text>
</comment>
<dbReference type="AlphaFoldDB" id="A0A9Q1KBR6"/>
<gene>
    <name evidence="6" type="ORF">Cgig2_020523</name>
</gene>
<dbReference type="Gene3D" id="3.30.430.20">
    <property type="entry name" value="Gnk2 domain, C-X8-C-X2-C motif"/>
    <property type="match status" value="1"/>
</dbReference>
<dbReference type="EMBL" id="JAKOGI010000201">
    <property type="protein sequence ID" value="KAJ8440035.1"/>
    <property type="molecule type" value="Genomic_DNA"/>
</dbReference>
<dbReference type="PANTHER" id="PTHR32099">
    <property type="entry name" value="CYSTEINE-RICH REPEAT SECRETORY PROTEIN"/>
    <property type="match status" value="1"/>
</dbReference>
<evidence type="ECO:0000256" key="4">
    <source>
        <dbReference type="SAM" id="SignalP"/>
    </source>
</evidence>
<feature type="domain" description="Gnk2-homologous" evidence="5">
    <location>
        <begin position="103"/>
        <end position="209"/>
    </location>
</feature>
<keyword evidence="7" id="KW-1185">Reference proteome</keyword>
<feature type="region of interest" description="Disordered" evidence="3">
    <location>
        <begin position="51"/>
        <end position="70"/>
    </location>
</feature>
<dbReference type="Pfam" id="PF01657">
    <property type="entry name" value="Stress-antifung"/>
    <property type="match status" value="1"/>
</dbReference>
<evidence type="ECO:0000259" key="5">
    <source>
        <dbReference type="PROSITE" id="PS51473"/>
    </source>
</evidence>
<dbReference type="InterPro" id="IPR002902">
    <property type="entry name" value="GNK2"/>
</dbReference>
<name>A0A9Q1KBR6_9CARY</name>
<sequence length="228" mass="25760">MKPLNLLNTILTLFLLCLFSRQVISNPTYFDRNCLIDVGNYTMNSTYQKLRTTSASPSPTSQPNHQLEPSTTSRRVIKACTKYIALLYCIGDMSSQECHGANDLLKMPELEGSHYLVWRVHVVLCKRIHTLLRGRASVGDDSTGKVPVSVNRLRRLYCLVQCSADILGSPCETCLEAAIRDMLIQCWAGYTWTMIYQHCCQLRYDLTPLFDVETLSNSQPTPISSPFP</sequence>
<feature type="chain" id="PRO_5040483168" description="Gnk2-homologous domain-containing protein" evidence="4">
    <location>
        <begin position="26"/>
        <end position="228"/>
    </location>
</feature>
<dbReference type="Proteomes" id="UP001153076">
    <property type="component" value="Unassembled WGS sequence"/>
</dbReference>